<dbReference type="Pfam" id="PF10040">
    <property type="entry name" value="CRISPR_Cas6"/>
    <property type="match status" value="1"/>
</dbReference>
<name>A0ABV9Q662_9BACL</name>
<evidence type="ECO:0000313" key="2">
    <source>
        <dbReference type="EMBL" id="MFC4769545.1"/>
    </source>
</evidence>
<accession>A0ABV9Q662</accession>
<evidence type="ECO:0000313" key="3">
    <source>
        <dbReference type="Proteomes" id="UP001596002"/>
    </source>
</evidence>
<comment type="caution">
    <text evidence="2">The sequence shown here is derived from an EMBL/GenBank/DDBJ whole genome shotgun (WGS) entry which is preliminary data.</text>
</comment>
<feature type="domain" description="CRISPR-associated protein Cas6 C-terminal" evidence="1">
    <location>
        <begin position="193"/>
        <end position="314"/>
    </location>
</feature>
<keyword evidence="3" id="KW-1185">Reference proteome</keyword>
<dbReference type="EMBL" id="JBHSHC010000137">
    <property type="protein sequence ID" value="MFC4769545.1"/>
    <property type="molecule type" value="Genomic_DNA"/>
</dbReference>
<dbReference type="RefSeq" id="WP_380028193.1">
    <property type="nucleotide sequence ID" value="NZ_JBHSHC010000137.1"/>
</dbReference>
<dbReference type="Gene3D" id="3.30.70.1900">
    <property type="match status" value="1"/>
</dbReference>
<sequence>MFEELRVAKYRFTLQVGERGLELPSFKTAALRGGFGQVFKSLVCTHPAVECEVCPKRNTCAFPYIFMTRSSSEAEIQRKFESIPRPYILREHVDGKTRYKPGETLSFHLLLMGEAIKYFPYFVYTFDRLTESGIGIGRTPVKLLNVEGLEIHSNLSYVLFDGTTRRLSNKSVTFTGETLTEKIKMVDSGQVTIHFETPFRTKWQGRFTNKADFHIVFRSLMRRLSSLLYFHHGVSLNIDFTDLVKKAEAVEIITQDTKWVDLDRYSSRQDSKMSLGGYIGQATYKGDLEPFVPFLLAGELVHASKQAVFGLGQIRCVWW</sequence>
<organism evidence="2 3">
    <name type="scientific">Effusibacillus consociatus</name>
    <dbReference type="NCBI Taxonomy" id="1117041"/>
    <lineage>
        <taxon>Bacteria</taxon>
        <taxon>Bacillati</taxon>
        <taxon>Bacillota</taxon>
        <taxon>Bacilli</taxon>
        <taxon>Bacillales</taxon>
        <taxon>Alicyclobacillaceae</taxon>
        <taxon>Effusibacillus</taxon>
    </lineage>
</organism>
<dbReference type="InterPro" id="IPR019267">
    <property type="entry name" value="CRISPR-assoc_Cas6_C"/>
</dbReference>
<dbReference type="Proteomes" id="UP001596002">
    <property type="component" value="Unassembled WGS sequence"/>
</dbReference>
<evidence type="ECO:0000259" key="1">
    <source>
        <dbReference type="Pfam" id="PF10040"/>
    </source>
</evidence>
<gene>
    <name evidence="2" type="primary">cas6</name>
    <name evidence="2" type="ORF">ACFO8Q_19635</name>
</gene>
<protein>
    <submittedName>
        <fullName evidence="2">CRISPR system precrRNA processing endoribonuclease RAMP protein Cas6</fullName>
    </submittedName>
</protein>
<reference evidence="3" key="1">
    <citation type="journal article" date="2019" name="Int. J. Syst. Evol. Microbiol.">
        <title>The Global Catalogue of Microorganisms (GCM) 10K type strain sequencing project: providing services to taxonomists for standard genome sequencing and annotation.</title>
        <authorList>
            <consortium name="The Broad Institute Genomics Platform"/>
            <consortium name="The Broad Institute Genome Sequencing Center for Infectious Disease"/>
            <person name="Wu L."/>
            <person name="Ma J."/>
        </authorList>
    </citation>
    <scope>NUCLEOTIDE SEQUENCE [LARGE SCALE GENOMIC DNA]</scope>
    <source>
        <strain evidence="3">WYCCWR 12678</strain>
    </source>
</reference>
<proteinExistence type="predicted"/>